<evidence type="ECO:0008006" key="3">
    <source>
        <dbReference type="Google" id="ProtNLM"/>
    </source>
</evidence>
<feature type="compositionally biased region" description="Acidic residues" evidence="1">
    <location>
        <begin position="1"/>
        <end position="10"/>
    </location>
</feature>
<sequence>MATEQAEQDVSESKAGGFSAAERAAMKQRAAELRAEGKAGKGAAKREREAQACLDAIAALEGTDKAVAQLLHDLVTEEAPHLFSKTWYGFPSYAREGMVVVFYQPASKFDVRYGVVGFSEDAFLDDGVMWPTSYAVTEVNPQVEERLRELVIRAAG</sequence>
<dbReference type="EMBL" id="CP146203">
    <property type="protein sequence ID" value="XBH20473.1"/>
    <property type="molecule type" value="Genomic_DNA"/>
</dbReference>
<evidence type="ECO:0000313" key="2">
    <source>
        <dbReference type="EMBL" id="XBH20473.1"/>
    </source>
</evidence>
<feature type="region of interest" description="Disordered" evidence="1">
    <location>
        <begin position="1"/>
        <end position="23"/>
    </location>
</feature>
<dbReference type="AlphaFoldDB" id="A0AAU7DTZ7"/>
<protein>
    <recommendedName>
        <fullName evidence="3">DUF1801 domain-containing protein</fullName>
    </recommendedName>
</protein>
<dbReference type="SUPFAM" id="SSF159888">
    <property type="entry name" value="YdhG-like"/>
    <property type="match status" value="1"/>
</dbReference>
<proteinExistence type="predicted"/>
<evidence type="ECO:0000256" key="1">
    <source>
        <dbReference type="SAM" id="MobiDB-lite"/>
    </source>
</evidence>
<organism evidence="2">
    <name type="scientific">Jonesiaceae bacterium BS-20</name>
    <dbReference type="NCBI Taxonomy" id="3120821"/>
    <lineage>
        <taxon>Bacteria</taxon>
        <taxon>Bacillati</taxon>
        <taxon>Actinomycetota</taxon>
        <taxon>Actinomycetes</taxon>
        <taxon>Micrococcales</taxon>
        <taxon>Jonesiaceae</taxon>
    </lineage>
</organism>
<name>A0AAU7DTZ7_9MICO</name>
<reference evidence="2" key="1">
    <citation type="submission" date="2024-02" db="EMBL/GenBank/DDBJ databases">
        <title>Tomenella chthoni gen. nov. sp. nov., a member of the family Jonesiaceae isolated from bat guano.</title>
        <authorList>
            <person name="Miller S.L."/>
            <person name="King J."/>
            <person name="Sankaranarayanan K."/>
            <person name="Lawson P.A."/>
        </authorList>
    </citation>
    <scope>NUCLEOTIDE SEQUENCE</scope>
    <source>
        <strain evidence="2">BS-20</strain>
    </source>
</reference>
<gene>
    <name evidence="2" type="ORF">V5R04_09460</name>
</gene>
<accession>A0AAU7DTZ7</accession>